<evidence type="ECO:0000256" key="2">
    <source>
        <dbReference type="ARBA" id="ARBA00023134"/>
    </source>
</evidence>
<feature type="domain" description="Dynamin-type G" evidence="5">
    <location>
        <begin position="22"/>
        <end position="292"/>
    </location>
</feature>
<dbReference type="Pfam" id="PF01031">
    <property type="entry name" value="Dynamin_M"/>
    <property type="match status" value="1"/>
</dbReference>
<protein>
    <submittedName>
        <fullName evidence="6">Dynamin related protein</fullName>
    </submittedName>
</protein>
<dbReference type="PANTHER" id="PTHR11566:SF21">
    <property type="entry name" value="DYNAMIN RELATED PROTEIN 1, ISOFORM A"/>
    <property type="match status" value="1"/>
</dbReference>
<dbReference type="InterPro" id="IPR045063">
    <property type="entry name" value="Dynamin_N"/>
</dbReference>
<dbReference type="SMART" id="SM00053">
    <property type="entry name" value="DYNc"/>
    <property type="match status" value="1"/>
</dbReference>
<proteinExistence type="inferred from homology"/>
<dbReference type="Gene3D" id="1.20.120.1240">
    <property type="entry name" value="Dynamin, middle domain"/>
    <property type="match status" value="1"/>
</dbReference>
<dbReference type="EMBL" id="JAOAOG010000274">
    <property type="protein sequence ID" value="KAJ6233786.1"/>
    <property type="molecule type" value="Genomic_DNA"/>
</dbReference>
<dbReference type="PROSITE" id="PS51388">
    <property type="entry name" value="GED"/>
    <property type="match status" value="1"/>
</dbReference>
<dbReference type="Proteomes" id="UP001150062">
    <property type="component" value="Unassembled WGS sequence"/>
</dbReference>
<reference evidence="6" key="1">
    <citation type="submission" date="2022-08" db="EMBL/GenBank/DDBJ databases">
        <title>Novel sulfate-reducing endosymbionts in the free-living metamonad Anaeramoeba.</title>
        <authorList>
            <person name="Jerlstrom-Hultqvist J."/>
            <person name="Cepicka I."/>
            <person name="Gallot-Lavallee L."/>
            <person name="Salas-Leiva D."/>
            <person name="Curtis B.A."/>
            <person name="Zahonova K."/>
            <person name="Pipaliya S."/>
            <person name="Dacks J."/>
            <person name="Roger A.J."/>
        </authorList>
    </citation>
    <scope>NUCLEOTIDE SEQUENCE</scope>
    <source>
        <strain evidence="6">Schooner1</strain>
    </source>
</reference>
<dbReference type="SMART" id="SM00302">
    <property type="entry name" value="GED"/>
    <property type="match status" value="1"/>
</dbReference>
<keyword evidence="1 3" id="KW-0547">Nucleotide-binding</keyword>
<dbReference type="InterPro" id="IPR020850">
    <property type="entry name" value="GED_dom"/>
</dbReference>
<feature type="domain" description="GED" evidence="4">
    <location>
        <begin position="572"/>
        <end position="663"/>
    </location>
</feature>
<dbReference type="InterPro" id="IPR019762">
    <property type="entry name" value="Dynamin_GTPase_CS"/>
</dbReference>
<dbReference type="InterPro" id="IPR003130">
    <property type="entry name" value="GED"/>
</dbReference>
<dbReference type="PRINTS" id="PR00195">
    <property type="entry name" value="DYNAMIN"/>
</dbReference>
<evidence type="ECO:0000313" key="6">
    <source>
        <dbReference type="EMBL" id="KAJ6233786.1"/>
    </source>
</evidence>
<dbReference type="InterPro" id="IPR022812">
    <property type="entry name" value="Dynamin"/>
</dbReference>
<gene>
    <name evidence="6" type="ORF">M0813_29647</name>
</gene>
<evidence type="ECO:0000256" key="1">
    <source>
        <dbReference type="ARBA" id="ARBA00022741"/>
    </source>
</evidence>
<dbReference type="InterPro" id="IPR027417">
    <property type="entry name" value="P-loop_NTPase"/>
</dbReference>
<dbReference type="InterPro" id="IPR001401">
    <property type="entry name" value="Dynamin_GTPase"/>
</dbReference>
<evidence type="ECO:0000313" key="7">
    <source>
        <dbReference type="Proteomes" id="UP001150062"/>
    </source>
</evidence>
<dbReference type="PANTHER" id="PTHR11566">
    <property type="entry name" value="DYNAMIN"/>
    <property type="match status" value="1"/>
</dbReference>
<name>A0ABQ8XMH0_9EUKA</name>
<dbReference type="Pfam" id="PF00350">
    <property type="entry name" value="Dynamin_N"/>
    <property type="match status" value="1"/>
</dbReference>
<dbReference type="Gene3D" id="3.40.50.300">
    <property type="entry name" value="P-loop containing nucleotide triphosphate hydrolases"/>
    <property type="match status" value="1"/>
</dbReference>
<comment type="caution">
    <text evidence="6">The sequence shown here is derived from an EMBL/GenBank/DDBJ whole genome shotgun (WGS) entry which is preliminary data.</text>
</comment>
<dbReference type="InterPro" id="IPR030381">
    <property type="entry name" value="G_DYNAMIN_dom"/>
</dbReference>
<keyword evidence="2 3" id="KW-0342">GTP-binding</keyword>
<dbReference type="SUPFAM" id="SSF52540">
    <property type="entry name" value="P-loop containing nucleoside triphosphate hydrolases"/>
    <property type="match status" value="1"/>
</dbReference>
<evidence type="ECO:0000256" key="3">
    <source>
        <dbReference type="RuleBase" id="RU003932"/>
    </source>
</evidence>
<evidence type="ECO:0000259" key="4">
    <source>
        <dbReference type="PROSITE" id="PS51388"/>
    </source>
</evidence>
<dbReference type="Pfam" id="PF02212">
    <property type="entry name" value="GED"/>
    <property type="match status" value="1"/>
</dbReference>
<dbReference type="PROSITE" id="PS00410">
    <property type="entry name" value="G_DYNAMIN_1"/>
    <property type="match status" value="1"/>
</dbReference>
<dbReference type="PROSITE" id="PS51718">
    <property type="entry name" value="G_DYNAMIN_2"/>
    <property type="match status" value="1"/>
</dbReference>
<keyword evidence="7" id="KW-1185">Reference proteome</keyword>
<comment type="similarity">
    <text evidence="3">Belongs to the TRAFAC class dynamin-like GTPase superfamily. Dynamin/Fzo/YdjA family.</text>
</comment>
<sequence length="664" mass="76135">MQTINTVTNKLRSILEESSTPLIHLPSIVVVGEQSSGKSSVLENLVGKDFLPRGNGIVTRRPLILQLSSVPQQNNQSITYAYFGNSEKERIHSLSKVKKEIEFKTEKIAPGKNISSHRLVLNIVSSDVPELTLIDLPGLTQVSVEGQDKNISEKIRNLVFSYIKNPKTIILVIIPANQDLANSAALKIAKEVDPKGERTLGVLTKVDLMQKGTNVLTGILEGGIHPLKLGYIPIINRSQQDILYNKKIQTSLFDEEEFFKNKYPKYCTRCGTKYLKKQLSKLLFVHLKKCLPDIKNNINNKIKSYRHKETQFQNKYGKFDEMENKGGFLMQKLNIFSNAYIGSIEGTKNDLSTKHLTGGSRLHYLFTKVFGSYINNFDPLEGITLENIRLLIRNSLGLNFNLQISDQNFKKILMEQILKLKRPSIQLIELSYKELIRIIENLNIQEIDQYPKLKTCLTDLSVDLLNKLKAKTQEYVSSIIDVEADVVTLNHPYYKYPSKNEIESLILNSENTNNNNNKKVNEKQNIWEIFSWFGKDEKIEENNVAKSSYHLKEINFNIKLPKTISTNEKVNIIYILESLTNYFQIIKIKILDLIPKAIVFFLINSSKEKLLNVFVTELYKKQNFDSLLAQDQNVTKERQQIKKNITILKDAQIYLNNLADQNFN</sequence>
<organism evidence="6 7">
    <name type="scientific">Anaeramoeba flamelloides</name>
    <dbReference type="NCBI Taxonomy" id="1746091"/>
    <lineage>
        <taxon>Eukaryota</taxon>
        <taxon>Metamonada</taxon>
        <taxon>Anaeramoebidae</taxon>
        <taxon>Anaeramoeba</taxon>
    </lineage>
</organism>
<dbReference type="CDD" id="cd08771">
    <property type="entry name" value="DLP_1"/>
    <property type="match status" value="1"/>
</dbReference>
<evidence type="ECO:0000259" key="5">
    <source>
        <dbReference type="PROSITE" id="PS51718"/>
    </source>
</evidence>
<dbReference type="InterPro" id="IPR000375">
    <property type="entry name" value="Dynamin_stalk"/>
</dbReference>
<accession>A0ABQ8XMH0</accession>